<sequence length="202" mass="23354">MHRKTAVRRLRTIAEHCDNVNRFPDDEPVLIGAYVFGELLDTSSDVDFLRMAFVLDAPAGELTWCSRPQSYGWLEHMLELHKTSVAWFWRPSVWPVWNHYIKRPLRIWSIDGAESEALDALAGGDAEAYRLPAPSPEAEAEQLHEELAASRAHLRHVREHYWGREWRSQHKGRGTYPEHHMWNAVDGYFDLLDAVDGGQRAE</sequence>
<feature type="domain" description="DUF7711" evidence="1">
    <location>
        <begin position="1"/>
        <end position="196"/>
    </location>
</feature>
<gene>
    <name evidence="2" type="ORF">F7O44_19465</name>
</gene>
<dbReference type="Pfam" id="PF24821">
    <property type="entry name" value="DUF7711"/>
    <property type="match status" value="1"/>
</dbReference>
<comment type="caution">
    <text evidence="2">The sequence shown here is derived from an EMBL/GenBank/DDBJ whole genome shotgun (WGS) entry which is preliminary data.</text>
</comment>
<accession>A0A7K3M8G4</accession>
<organism evidence="2 3">
    <name type="scientific">Phytoactinopolyspora mesophila</name>
    <dbReference type="NCBI Taxonomy" id="2650750"/>
    <lineage>
        <taxon>Bacteria</taxon>
        <taxon>Bacillati</taxon>
        <taxon>Actinomycetota</taxon>
        <taxon>Actinomycetes</taxon>
        <taxon>Jiangellales</taxon>
        <taxon>Jiangellaceae</taxon>
        <taxon>Phytoactinopolyspora</taxon>
    </lineage>
</organism>
<dbReference type="Proteomes" id="UP000460435">
    <property type="component" value="Unassembled WGS sequence"/>
</dbReference>
<dbReference type="EMBL" id="WLZY01000007">
    <property type="protein sequence ID" value="NDL59252.1"/>
    <property type="molecule type" value="Genomic_DNA"/>
</dbReference>
<proteinExistence type="predicted"/>
<protein>
    <recommendedName>
        <fullName evidence="1">DUF7711 domain-containing protein</fullName>
    </recommendedName>
</protein>
<evidence type="ECO:0000313" key="3">
    <source>
        <dbReference type="Proteomes" id="UP000460435"/>
    </source>
</evidence>
<dbReference type="AlphaFoldDB" id="A0A7K3M8G4"/>
<evidence type="ECO:0000313" key="2">
    <source>
        <dbReference type="EMBL" id="NDL59252.1"/>
    </source>
</evidence>
<reference evidence="2 3" key="1">
    <citation type="submission" date="2019-11" db="EMBL/GenBank/DDBJ databases">
        <authorList>
            <person name="Li X.-J."/>
            <person name="Feng X.-M."/>
        </authorList>
    </citation>
    <scope>NUCLEOTIDE SEQUENCE [LARGE SCALE GENOMIC DNA]</scope>
    <source>
        <strain evidence="2 3">XMNu-373</strain>
    </source>
</reference>
<name>A0A7K3M8G4_9ACTN</name>
<evidence type="ECO:0000259" key="1">
    <source>
        <dbReference type="Pfam" id="PF24821"/>
    </source>
</evidence>
<keyword evidence="3" id="KW-1185">Reference proteome</keyword>
<dbReference type="RefSeq" id="WP_162451961.1">
    <property type="nucleotide sequence ID" value="NZ_WLZY01000007.1"/>
</dbReference>
<dbReference type="InterPro" id="IPR056128">
    <property type="entry name" value="DUF7711"/>
</dbReference>